<keyword evidence="10" id="KW-0732">Signal</keyword>
<dbReference type="EMBL" id="FTPP01000003">
    <property type="protein sequence ID" value="SIT94053.1"/>
    <property type="molecule type" value="Genomic_DNA"/>
</dbReference>
<dbReference type="SUPFAM" id="SSF56935">
    <property type="entry name" value="Porins"/>
    <property type="match status" value="1"/>
</dbReference>
<accession>A0A1R3XRI7</accession>
<feature type="domain" description="TonB-dependent receptor plug" evidence="12">
    <location>
        <begin position="117"/>
        <end position="221"/>
    </location>
</feature>
<dbReference type="Gene3D" id="2.170.130.10">
    <property type="entry name" value="TonB-dependent receptor, plug domain"/>
    <property type="match status" value="1"/>
</dbReference>
<evidence type="ECO:0000259" key="11">
    <source>
        <dbReference type="Pfam" id="PF00593"/>
    </source>
</evidence>
<dbReference type="InterPro" id="IPR023996">
    <property type="entry name" value="TonB-dep_OMP_SusC/RagA"/>
</dbReference>
<evidence type="ECO:0000256" key="7">
    <source>
        <dbReference type="ARBA" id="ARBA00023237"/>
    </source>
</evidence>
<evidence type="ECO:0000256" key="3">
    <source>
        <dbReference type="ARBA" id="ARBA00022452"/>
    </source>
</evidence>
<evidence type="ECO:0000313" key="13">
    <source>
        <dbReference type="EMBL" id="SIT94053.1"/>
    </source>
</evidence>
<dbReference type="PROSITE" id="PS52016">
    <property type="entry name" value="TONB_DEPENDENT_REC_3"/>
    <property type="match status" value="1"/>
</dbReference>
<dbReference type="InterPro" id="IPR037066">
    <property type="entry name" value="Plug_dom_sf"/>
</dbReference>
<dbReference type="OrthoDB" id="9768177at2"/>
<dbReference type="InterPro" id="IPR000531">
    <property type="entry name" value="Beta-barrel_TonB"/>
</dbReference>
<keyword evidence="5 9" id="KW-0798">TonB box</keyword>
<keyword evidence="3 8" id="KW-1134">Transmembrane beta strand</keyword>
<dbReference type="Gene3D" id="2.40.170.20">
    <property type="entry name" value="TonB-dependent receptor, beta-barrel domain"/>
    <property type="match status" value="1"/>
</dbReference>
<keyword evidence="14" id="KW-1185">Reference proteome</keyword>
<dbReference type="STRING" id="1317125.SAMN05444128_3415"/>
<feature type="domain" description="TonB-dependent receptor-like beta-barrel" evidence="11">
    <location>
        <begin position="435"/>
        <end position="835"/>
    </location>
</feature>
<gene>
    <name evidence="13" type="ORF">SAMN05444128_3415</name>
</gene>
<dbReference type="Gene3D" id="2.60.40.1120">
    <property type="entry name" value="Carboxypeptidase-like, regulatory domain"/>
    <property type="match status" value="1"/>
</dbReference>
<keyword evidence="7 8" id="KW-0998">Cell outer membrane</keyword>
<evidence type="ECO:0000256" key="4">
    <source>
        <dbReference type="ARBA" id="ARBA00022692"/>
    </source>
</evidence>
<dbReference type="InterPro" id="IPR036942">
    <property type="entry name" value="Beta-barrel_TonB_sf"/>
</dbReference>
<dbReference type="InterPro" id="IPR023997">
    <property type="entry name" value="TonB-dep_OMP_SusC/RagA_CS"/>
</dbReference>
<keyword evidence="4 8" id="KW-0812">Transmembrane</keyword>
<dbReference type="NCBIfam" id="TIGR04056">
    <property type="entry name" value="OMP_RagA_SusC"/>
    <property type="match status" value="1"/>
</dbReference>
<evidence type="ECO:0000256" key="10">
    <source>
        <dbReference type="SAM" id="SignalP"/>
    </source>
</evidence>
<dbReference type="Pfam" id="PF13715">
    <property type="entry name" value="CarbopepD_reg_2"/>
    <property type="match status" value="1"/>
</dbReference>
<evidence type="ECO:0000256" key="6">
    <source>
        <dbReference type="ARBA" id="ARBA00023136"/>
    </source>
</evidence>
<feature type="chain" id="PRO_5013181626" evidence="10">
    <location>
        <begin position="21"/>
        <end position="1068"/>
    </location>
</feature>
<dbReference type="Pfam" id="PF07715">
    <property type="entry name" value="Plug"/>
    <property type="match status" value="1"/>
</dbReference>
<evidence type="ECO:0000256" key="8">
    <source>
        <dbReference type="PROSITE-ProRule" id="PRU01360"/>
    </source>
</evidence>
<keyword evidence="2 8" id="KW-0813">Transport</keyword>
<keyword evidence="6 8" id="KW-0472">Membrane</keyword>
<evidence type="ECO:0000256" key="5">
    <source>
        <dbReference type="ARBA" id="ARBA00023077"/>
    </source>
</evidence>
<dbReference type="RefSeq" id="WP_076671264.1">
    <property type="nucleotide sequence ID" value="NZ_FTPP01000003.1"/>
</dbReference>
<evidence type="ECO:0000256" key="2">
    <source>
        <dbReference type="ARBA" id="ARBA00022448"/>
    </source>
</evidence>
<dbReference type="InterPro" id="IPR012910">
    <property type="entry name" value="Plug_dom"/>
</dbReference>
<dbReference type="Proteomes" id="UP000187181">
    <property type="component" value="Unassembled WGS sequence"/>
</dbReference>
<reference evidence="14" key="1">
    <citation type="submission" date="2017-01" db="EMBL/GenBank/DDBJ databases">
        <authorList>
            <person name="Varghese N."/>
            <person name="Submissions S."/>
        </authorList>
    </citation>
    <scope>NUCLEOTIDE SEQUENCE [LARGE SCALE GENOMIC DNA]</scope>
    <source>
        <strain evidence="14">LP100</strain>
    </source>
</reference>
<name>A0A1R3XRI7_9BACT</name>
<evidence type="ECO:0000256" key="9">
    <source>
        <dbReference type="RuleBase" id="RU003357"/>
    </source>
</evidence>
<dbReference type="Pfam" id="PF00593">
    <property type="entry name" value="TonB_dep_Rec_b-barrel"/>
    <property type="match status" value="1"/>
</dbReference>
<feature type="signal peptide" evidence="10">
    <location>
        <begin position="1"/>
        <end position="20"/>
    </location>
</feature>
<protein>
    <submittedName>
        <fullName evidence="13">TonB-linked outer membrane protein, SusC/RagA family</fullName>
    </submittedName>
</protein>
<proteinExistence type="inferred from homology"/>
<dbReference type="InterPro" id="IPR039426">
    <property type="entry name" value="TonB-dep_rcpt-like"/>
</dbReference>
<evidence type="ECO:0000256" key="1">
    <source>
        <dbReference type="ARBA" id="ARBA00004571"/>
    </source>
</evidence>
<organism evidence="13 14">
    <name type="scientific">Pontibacter indicus</name>
    <dbReference type="NCBI Taxonomy" id="1317125"/>
    <lineage>
        <taxon>Bacteria</taxon>
        <taxon>Pseudomonadati</taxon>
        <taxon>Bacteroidota</taxon>
        <taxon>Cytophagia</taxon>
        <taxon>Cytophagales</taxon>
        <taxon>Hymenobacteraceae</taxon>
        <taxon>Pontibacter</taxon>
    </lineage>
</organism>
<evidence type="ECO:0000259" key="12">
    <source>
        <dbReference type="Pfam" id="PF07715"/>
    </source>
</evidence>
<dbReference type="NCBIfam" id="TIGR04057">
    <property type="entry name" value="SusC_RagA_signa"/>
    <property type="match status" value="1"/>
</dbReference>
<dbReference type="AlphaFoldDB" id="A0A1R3XRI7"/>
<comment type="similarity">
    <text evidence="8 9">Belongs to the TonB-dependent receptor family.</text>
</comment>
<comment type="subcellular location">
    <subcellularLocation>
        <location evidence="1 8">Cell outer membrane</location>
        <topology evidence="1 8">Multi-pass membrane protein</topology>
    </subcellularLocation>
</comment>
<dbReference type="GO" id="GO:0009279">
    <property type="term" value="C:cell outer membrane"/>
    <property type="evidence" value="ECO:0007669"/>
    <property type="project" value="UniProtKB-SubCell"/>
</dbReference>
<dbReference type="SUPFAM" id="SSF49464">
    <property type="entry name" value="Carboxypeptidase regulatory domain-like"/>
    <property type="match status" value="1"/>
</dbReference>
<evidence type="ECO:0000313" key="14">
    <source>
        <dbReference type="Proteomes" id="UP000187181"/>
    </source>
</evidence>
<sequence>MKRILFLLLLLLAYTLPARAQQPISGKVVSAVTNTPLPGAPVRLKGSSTGTMTDAEGNFTLARSRDQDTLQISYLGYLPYEAPLRLPLPDPFVIALQENSRQLREVVVSTGYQQLPQERATGSFAQVSKERFNEQVSTDVISRLEAVANGLTVDRGTDRRGRLMVRGLSTIMGPKAPLIVVDNFPYEGDINNINPNDIESVTVLKDAAAASIWGTRAGNGVIVITTKKGRFNQPLRLDFNTNVRMTEVPDLSYIPQMSSSDYIDTEIMLFGRGYYNSNINSVNRPALTPVVELLLQRRNGTLSEAEANARINALRAVDVRDEYNRHMYQRGVEQQYSLGLQGSSDKNAWLMSAGYDRNLSNLSASYDRFNLRFQNTLRPAKRLELSTGLYYTLSNSESGKPGYGQVTMLTSNLYPYARFADEAGNPLPVVKDYRQSWKETAGNGQLLDWNYYPLTDYRHSRTLGTLQDVLGNVGLSYKLPFGLEASLSYQYQRQQSSSEQLNDAQSYMARNMVNLYTQLDPITGEPVYRVPVGGILVVSEELIQSQSGRAQLGFNRTWGAHGISAIAGAEARQASTSGHGQRFFGFDENNLTFGQIDPVNFYPLITNGRTSTIQPAQHIRGMENRFLSVYGNAAYTFRERYTLSASARQDASNLFGVNANNRWNPLWSTGLAWNISEEAFYKWGALPSLKLRATYGYSGNVDMARTAVTTMTYRLIKSPLLAEPMAYIANHANPELRWERAGMFNLGLDFGSRNSRLSGSLEYFHKKGTNLYGWELADYTSGVGATMLRNVASMRGQGMDVELNSINLQAKRFSWSSHLNFSYFKDEVTDYYLGNQQASNFIASTPAISGLVGKPVYSIFSYPWAGLDPETGDPQGYLNGDVTQDYVALRGSEVQIDDLRYNGSAVPVYFGSLGNTLSFGNLSLTARLTYKFGYFFRRKSVNYNELYRNGEMHHDFANRWQQPGDEAITHVPSMPYPANTARDFFYSGSEVLVERGDHVRLQYISASYAFDKTTFKRLPFRQMQAYVNVSNLGLLWVANKQGIDPDYHLGTAPLPPARTYAIGLKASF</sequence>
<dbReference type="InterPro" id="IPR008969">
    <property type="entry name" value="CarboxyPept-like_regulatory"/>
</dbReference>